<proteinExistence type="predicted"/>
<dbReference type="CDD" id="cd05243">
    <property type="entry name" value="SDR_a5"/>
    <property type="match status" value="1"/>
</dbReference>
<keyword evidence="3" id="KW-1185">Reference proteome</keyword>
<gene>
    <name evidence="2" type="ORF">EF834_02390</name>
</gene>
<reference evidence="2 3" key="1">
    <citation type="submission" date="2018-11" db="EMBL/GenBank/DDBJ databases">
        <title>Rhodococcus spongicola sp. nov. and Rhodococcus xishaensis sp. nov. from marine sponges.</title>
        <authorList>
            <person name="Li L."/>
            <person name="Lin H.W."/>
        </authorList>
    </citation>
    <scope>NUCLEOTIDE SEQUENCE [LARGE SCALE GENOMIC DNA]</scope>
    <source>
        <strain evidence="2 3">LHW50502</strain>
    </source>
</reference>
<name>A0A3S3AQX7_9NOCA</name>
<dbReference type="PANTHER" id="PTHR15020">
    <property type="entry name" value="FLAVIN REDUCTASE-RELATED"/>
    <property type="match status" value="1"/>
</dbReference>
<dbReference type="AlphaFoldDB" id="A0A3S3AQX7"/>
<dbReference type="PANTHER" id="PTHR15020:SF50">
    <property type="entry name" value="UPF0659 PROTEIN YMR090W"/>
    <property type="match status" value="1"/>
</dbReference>
<sequence length="228" mass="23684">MTDRRIVIAGGHGKIARHLIKLLTASGDRAVALIRNPEHEGPVRALGAYPAIVDLENATVDEVAELMRGADAVVFAAGAGPGSGSARKDTVDRGAAVLTAEAAERAGVRRYVQVSSFGAGETVPEGIDEVFAAYLQAKTAAEEDLRRRDGLDWTILRPGGLTDEDPTDEVTLTEPPLERGTVSRADVAAVVAALLGSGQDSHPPVAVGRTLMLTEGTTPVHDAVAALP</sequence>
<organism evidence="2 3">
    <name type="scientific">Rhodococcus spongiicola</name>
    <dbReference type="NCBI Taxonomy" id="2487352"/>
    <lineage>
        <taxon>Bacteria</taxon>
        <taxon>Bacillati</taxon>
        <taxon>Actinomycetota</taxon>
        <taxon>Actinomycetes</taxon>
        <taxon>Mycobacteriales</taxon>
        <taxon>Nocardiaceae</taxon>
        <taxon>Rhodococcus</taxon>
    </lineage>
</organism>
<accession>A0A3S3AQX7</accession>
<feature type="domain" description="NAD(P)-binding" evidence="1">
    <location>
        <begin position="10"/>
        <end position="195"/>
    </location>
</feature>
<evidence type="ECO:0000259" key="1">
    <source>
        <dbReference type="Pfam" id="PF13460"/>
    </source>
</evidence>
<dbReference type="SUPFAM" id="SSF51735">
    <property type="entry name" value="NAD(P)-binding Rossmann-fold domains"/>
    <property type="match status" value="1"/>
</dbReference>
<evidence type="ECO:0000313" key="2">
    <source>
        <dbReference type="EMBL" id="RVW06314.1"/>
    </source>
</evidence>
<dbReference type="Gene3D" id="3.40.50.720">
    <property type="entry name" value="NAD(P)-binding Rossmann-like Domain"/>
    <property type="match status" value="1"/>
</dbReference>
<dbReference type="EMBL" id="RKLN01000001">
    <property type="protein sequence ID" value="RVW06314.1"/>
    <property type="molecule type" value="Genomic_DNA"/>
</dbReference>
<comment type="caution">
    <text evidence="2">The sequence shown here is derived from an EMBL/GenBank/DDBJ whole genome shotgun (WGS) entry which is preliminary data.</text>
</comment>
<protein>
    <submittedName>
        <fullName evidence="2">NAD(P)-dependent oxidoreductase</fullName>
    </submittedName>
</protein>
<dbReference type="Proteomes" id="UP000284333">
    <property type="component" value="Unassembled WGS sequence"/>
</dbReference>
<dbReference type="Pfam" id="PF13460">
    <property type="entry name" value="NAD_binding_10"/>
    <property type="match status" value="1"/>
</dbReference>
<dbReference type="RefSeq" id="WP_127945404.1">
    <property type="nucleotide sequence ID" value="NZ_RKLN01000001.1"/>
</dbReference>
<dbReference type="InterPro" id="IPR036291">
    <property type="entry name" value="NAD(P)-bd_dom_sf"/>
</dbReference>
<dbReference type="InterPro" id="IPR016040">
    <property type="entry name" value="NAD(P)-bd_dom"/>
</dbReference>
<dbReference type="OrthoDB" id="4248066at2"/>
<evidence type="ECO:0000313" key="3">
    <source>
        <dbReference type="Proteomes" id="UP000284333"/>
    </source>
</evidence>